<dbReference type="Gene3D" id="2.40.70.10">
    <property type="entry name" value="Acid Proteases"/>
    <property type="match status" value="1"/>
</dbReference>
<gene>
    <name evidence="1" type="ORF">LTRI10_LOCUS19760</name>
</gene>
<dbReference type="EMBL" id="OZ034816">
    <property type="protein sequence ID" value="CAL1378160.1"/>
    <property type="molecule type" value="Genomic_DNA"/>
</dbReference>
<keyword evidence="2" id="KW-1185">Reference proteome</keyword>
<accession>A0AAV2DXU3</accession>
<evidence type="ECO:0000313" key="1">
    <source>
        <dbReference type="EMBL" id="CAL1378160.1"/>
    </source>
</evidence>
<dbReference type="CDD" id="cd00303">
    <property type="entry name" value="retropepsin_like"/>
    <property type="match status" value="1"/>
</dbReference>
<dbReference type="InterPro" id="IPR021109">
    <property type="entry name" value="Peptidase_aspartic_dom_sf"/>
</dbReference>
<proteinExistence type="predicted"/>
<evidence type="ECO:0000313" key="2">
    <source>
        <dbReference type="Proteomes" id="UP001497516"/>
    </source>
</evidence>
<protein>
    <submittedName>
        <fullName evidence="1">Uncharacterized protein</fullName>
    </submittedName>
</protein>
<dbReference type="AlphaFoldDB" id="A0AAV2DXU3"/>
<organism evidence="1 2">
    <name type="scientific">Linum trigynum</name>
    <dbReference type="NCBI Taxonomy" id="586398"/>
    <lineage>
        <taxon>Eukaryota</taxon>
        <taxon>Viridiplantae</taxon>
        <taxon>Streptophyta</taxon>
        <taxon>Embryophyta</taxon>
        <taxon>Tracheophyta</taxon>
        <taxon>Spermatophyta</taxon>
        <taxon>Magnoliopsida</taxon>
        <taxon>eudicotyledons</taxon>
        <taxon>Gunneridae</taxon>
        <taxon>Pentapetalae</taxon>
        <taxon>rosids</taxon>
        <taxon>fabids</taxon>
        <taxon>Malpighiales</taxon>
        <taxon>Linaceae</taxon>
        <taxon>Linum</taxon>
    </lineage>
</organism>
<reference evidence="1 2" key="1">
    <citation type="submission" date="2024-04" db="EMBL/GenBank/DDBJ databases">
        <authorList>
            <person name="Fracassetti M."/>
        </authorList>
    </citation>
    <scope>NUCLEOTIDE SEQUENCE [LARGE SCALE GENOMIC DNA]</scope>
</reference>
<sequence>MSMVVIRRLHRTRNPGPDATITIFALTRVPHPATLRFCVQVASVNIVALVDNGLSHNFINREVAKTLALAATPIPPFHVKVANGETLTSEHCYESVTITLQGEALEVDLYELPIQGLDVVLGI</sequence>
<dbReference type="Pfam" id="PF08284">
    <property type="entry name" value="RVP_2"/>
    <property type="match status" value="1"/>
</dbReference>
<dbReference type="Proteomes" id="UP001497516">
    <property type="component" value="Chromosome 3"/>
</dbReference>
<name>A0AAV2DXU3_9ROSI</name>